<dbReference type="STRING" id="2055.BCM27_17170"/>
<reference evidence="2 3" key="1">
    <citation type="submission" date="2017-12" db="EMBL/GenBank/DDBJ databases">
        <title>Phylogenetic diversity of female urinary microbiome.</title>
        <authorList>
            <person name="Thomas-White K."/>
            <person name="Wolfe A.J."/>
        </authorList>
    </citation>
    <scope>NUCLEOTIDE SEQUENCE [LARGE SCALE GENOMIC DNA]</scope>
    <source>
        <strain evidence="2 3">UMB0777</strain>
    </source>
</reference>
<evidence type="ECO:0000259" key="1">
    <source>
        <dbReference type="Pfam" id="PF03007"/>
    </source>
</evidence>
<protein>
    <submittedName>
        <fullName evidence="2">DUF1298 domain-containing protein</fullName>
    </submittedName>
</protein>
<dbReference type="GO" id="GO:0004144">
    <property type="term" value="F:diacylglycerol O-acyltransferase activity"/>
    <property type="evidence" value="ECO:0007669"/>
    <property type="project" value="InterPro"/>
</dbReference>
<dbReference type="Pfam" id="PF03007">
    <property type="entry name" value="WS_DGAT_cat"/>
    <property type="match status" value="1"/>
</dbReference>
<dbReference type="EMBL" id="PKJC01000014">
    <property type="protein sequence ID" value="PKZ64271.1"/>
    <property type="molecule type" value="Genomic_DNA"/>
</dbReference>
<comment type="caution">
    <text evidence="2">The sequence shown here is derived from an EMBL/GenBank/DDBJ whole genome shotgun (WGS) entry which is preliminary data.</text>
</comment>
<evidence type="ECO:0000313" key="3">
    <source>
        <dbReference type="Proteomes" id="UP000234662"/>
    </source>
</evidence>
<evidence type="ECO:0000313" key="2">
    <source>
        <dbReference type="EMBL" id="PKZ64271.1"/>
    </source>
</evidence>
<dbReference type="AlphaFoldDB" id="A0A2I1R554"/>
<dbReference type="InterPro" id="IPR004255">
    <property type="entry name" value="O-acyltransferase_WSD1_N"/>
</dbReference>
<dbReference type="GO" id="GO:0045017">
    <property type="term" value="P:glycerolipid biosynthetic process"/>
    <property type="evidence" value="ECO:0007669"/>
    <property type="project" value="InterPro"/>
</dbReference>
<gene>
    <name evidence="2" type="ORF">CYJ73_16810</name>
</gene>
<sequence length="436" mass="46576">MHRMAAADAASYWMSQHIPNDEFVVYCFAAPRSPIEDCAAGLRLRAAFVDDLCLRIREVPGTVDRPYWESVRPTDDQVRVDRSSRTWSSCLAQIAALIASPLDPTSAAWRVHLFGPVVDAPGAAGAACVVVLQICHALGDGRRASRIARELFTAPATQRDPGPARHRPGRELLVDAGTVLGGVLRFPGEFVVTARRGFRAARLASASVPETPGYTPTPLNTSPGPRRTLRVLVVERDRLTARGQPVTVAVLTAISVALPEYLGETGRRLGVELTIGRSGEPRSRNHFRNAGVDLHIDVDDLDERARLVGADIATARAAEKDPLRDARRRASESTPALLARWGIDAFDLDTPPETVTGVSVVSSVNRGAADLDLDGGEILFTTGFPALSPAQGLTHGVHGIGDRIAISVTTSPDVAADVDRYVELLARAVGVSPSAP</sequence>
<dbReference type="Proteomes" id="UP000234662">
    <property type="component" value="Unassembled WGS sequence"/>
</dbReference>
<proteinExistence type="predicted"/>
<name>A0A2I1R554_9ACTN</name>
<dbReference type="RefSeq" id="WP_101821055.1">
    <property type="nucleotide sequence ID" value="NZ_PKJC01000014.1"/>
</dbReference>
<accession>A0A2I1R554</accession>
<organism evidence="2 3">
    <name type="scientific">Gordonia terrae</name>
    <dbReference type="NCBI Taxonomy" id="2055"/>
    <lineage>
        <taxon>Bacteria</taxon>
        <taxon>Bacillati</taxon>
        <taxon>Actinomycetota</taxon>
        <taxon>Actinomycetes</taxon>
        <taxon>Mycobacteriales</taxon>
        <taxon>Gordoniaceae</taxon>
        <taxon>Gordonia</taxon>
    </lineage>
</organism>
<feature type="domain" description="O-acyltransferase WSD1-like N-terminal" evidence="1">
    <location>
        <begin position="53"/>
        <end position="238"/>
    </location>
</feature>